<dbReference type="Pfam" id="PF11788">
    <property type="entry name" value="MRP-L46"/>
    <property type="match status" value="1"/>
</dbReference>
<feature type="compositionally biased region" description="Gly residues" evidence="1">
    <location>
        <begin position="288"/>
        <end position="297"/>
    </location>
</feature>
<dbReference type="PANTHER" id="PTHR13124:SF12">
    <property type="entry name" value="LARGE RIBOSOMAL SUBUNIT PROTEIN ML46"/>
    <property type="match status" value="1"/>
</dbReference>
<evidence type="ECO:0000313" key="3">
    <source>
        <dbReference type="EMBL" id="KAG7357958.1"/>
    </source>
</evidence>
<dbReference type="OrthoDB" id="414075at2759"/>
<dbReference type="GO" id="GO:0003735">
    <property type="term" value="F:structural constituent of ribosome"/>
    <property type="evidence" value="ECO:0007669"/>
    <property type="project" value="InterPro"/>
</dbReference>
<reference evidence="3" key="2">
    <citation type="submission" date="2021-04" db="EMBL/GenBank/DDBJ databases">
        <authorList>
            <person name="Podell S."/>
        </authorList>
    </citation>
    <scope>NUCLEOTIDE SEQUENCE</scope>
    <source>
        <strain evidence="3">Hildebrandi</strain>
    </source>
</reference>
<dbReference type="PANTHER" id="PTHR13124">
    <property type="entry name" value="39S RIBOSOMAL PROTEIN L46, MITOCHONDRIAL PRECURSOR-RELATED"/>
    <property type="match status" value="1"/>
</dbReference>
<gene>
    <name evidence="3" type="ORF">IV203_014545</name>
</gene>
<keyword evidence="3" id="KW-0689">Ribosomal protein</keyword>
<proteinExistence type="predicted"/>
<evidence type="ECO:0000259" key="2">
    <source>
        <dbReference type="Pfam" id="PF11788"/>
    </source>
</evidence>
<name>A0A9K3PSQ2_9STRA</name>
<protein>
    <submittedName>
        <fullName evidence="3">39S mitochondrial ribosomal protein L46</fullName>
    </submittedName>
</protein>
<dbReference type="InterPro" id="IPR021757">
    <property type="entry name" value="Ribosomal_mL46_N"/>
</dbReference>
<organism evidence="3 4">
    <name type="scientific">Nitzschia inconspicua</name>
    <dbReference type="NCBI Taxonomy" id="303405"/>
    <lineage>
        <taxon>Eukaryota</taxon>
        <taxon>Sar</taxon>
        <taxon>Stramenopiles</taxon>
        <taxon>Ochrophyta</taxon>
        <taxon>Bacillariophyta</taxon>
        <taxon>Bacillariophyceae</taxon>
        <taxon>Bacillariophycidae</taxon>
        <taxon>Bacillariales</taxon>
        <taxon>Bacillariaceae</taxon>
        <taxon>Nitzschia</taxon>
    </lineage>
</organism>
<dbReference type="Proteomes" id="UP000693970">
    <property type="component" value="Unassembled WGS sequence"/>
</dbReference>
<evidence type="ECO:0000313" key="4">
    <source>
        <dbReference type="Proteomes" id="UP000693970"/>
    </source>
</evidence>
<evidence type="ECO:0000256" key="1">
    <source>
        <dbReference type="SAM" id="MobiDB-lite"/>
    </source>
</evidence>
<dbReference type="InterPro" id="IPR040008">
    <property type="entry name" value="Ribosomal_mL46"/>
</dbReference>
<sequence length="515" mass="58114">MITSATSVARPIRMALTTAVNHVTTTTIKSHNNNRIISHLWIPVESSSPLLSSGMVRSYSSTTSTMKKSKKSDDEAENAAKLSYFDRKAAQKEQRKQQYQHKLVRSVQLIHRRDGAPKDVLKNEFRSWWDGRRIQEEKLERKARQAGLEWKIQVATIVERLPVVLPDKTDFEQEFEVLQASLLSQRGKKYPVEFTGTSGNERPVAITDEELWALLPENYRPAPRETQADLDGTVNTTDRKLKDRVYLMVDNSFPTTELRGTDNDSDESLLEAALRGLGEKISPANKGSGAGGGGEGGRNVQRNASGLPLDLYCPSNAPVAVQMVPYDAEQQKSTGYFGTKTFYVKVQYDDGKINTKTVDFAWLDRAEIVDRIEASLGKDQAKFYQRLYDLAKLLPQITSHHIKGHKDRQVALDKLSRPAKLNIQADKLAGNYQRRSSRKNIPTPKMEGTHCHLIYHGQTVAFKHRKLIRDHRRANELKTYILQNSQMSEDAFLQGSIGRAMDAPLTRSKTALTYS</sequence>
<dbReference type="EMBL" id="JAGRRH010000014">
    <property type="protein sequence ID" value="KAG7357958.1"/>
    <property type="molecule type" value="Genomic_DNA"/>
</dbReference>
<accession>A0A9K3PSQ2</accession>
<feature type="domain" description="Large ribosomal subunit protein mL46 N-terminal" evidence="2">
    <location>
        <begin position="150"/>
        <end position="195"/>
    </location>
</feature>
<reference evidence="3" key="1">
    <citation type="journal article" date="2021" name="Sci. Rep.">
        <title>Diploid genomic architecture of Nitzschia inconspicua, an elite biomass production diatom.</title>
        <authorList>
            <person name="Oliver A."/>
            <person name="Podell S."/>
            <person name="Pinowska A."/>
            <person name="Traller J.C."/>
            <person name="Smith S.R."/>
            <person name="McClure R."/>
            <person name="Beliaev A."/>
            <person name="Bohutskyi P."/>
            <person name="Hill E.A."/>
            <person name="Rabines A."/>
            <person name="Zheng H."/>
            <person name="Allen L.Z."/>
            <person name="Kuo A."/>
            <person name="Grigoriev I.V."/>
            <person name="Allen A.E."/>
            <person name="Hazlebeck D."/>
            <person name="Allen E.E."/>
        </authorList>
    </citation>
    <scope>NUCLEOTIDE SEQUENCE</scope>
    <source>
        <strain evidence="3">Hildebrandi</strain>
    </source>
</reference>
<keyword evidence="4" id="KW-1185">Reference proteome</keyword>
<comment type="caution">
    <text evidence="3">The sequence shown here is derived from an EMBL/GenBank/DDBJ whole genome shotgun (WGS) entry which is preliminary data.</text>
</comment>
<dbReference type="AlphaFoldDB" id="A0A9K3PSQ2"/>
<keyword evidence="3" id="KW-0687">Ribonucleoprotein</keyword>
<feature type="region of interest" description="Disordered" evidence="1">
    <location>
        <begin position="280"/>
        <end position="301"/>
    </location>
</feature>
<dbReference type="GO" id="GO:0005762">
    <property type="term" value="C:mitochondrial large ribosomal subunit"/>
    <property type="evidence" value="ECO:0007669"/>
    <property type="project" value="TreeGrafter"/>
</dbReference>